<dbReference type="AlphaFoldDB" id="A0A2P8CLA0"/>
<dbReference type="Proteomes" id="UP000240621">
    <property type="component" value="Unassembled WGS sequence"/>
</dbReference>
<dbReference type="InterPro" id="IPR043148">
    <property type="entry name" value="TagF_C"/>
</dbReference>
<evidence type="ECO:0000313" key="1">
    <source>
        <dbReference type="EMBL" id="GET20359.1"/>
    </source>
</evidence>
<organism evidence="2 3">
    <name type="scientific">Prolixibacter denitrificans</name>
    <dbReference type="NCBI Taxonomy" id="1541063"/>
    <lineage>
        <taxon>Bacteria</taxon>
        <taxon>Pseudomonadati</taxon>
        <taxon>Bacteroidota</taxon>
        <taxon>Bacteroidia</taxon>
        <taxon>Marinilabiliales</taxon>
        <taxon>Prolixibacteraceae</taxon>
        <taxon>Prolixibacter</taxon>
    </lineage>
</organism>
<evidence type="ECO:0000313" key="4">
    <source>
        <dbReference type="Proteomes" id="UP000396862"/>
    </source>
</evidence>
<evidence type="ECO:0000313" key="3">
    <source>
        <dbReference type="Proteomes" id="UP000240621"/>
    </source>
</evidence>
<protein>
    <recommendedName>
        <fullName evidence="5">Capsular polysaccharide biosynthesis protein</fullName>
    </recommendedName>
</protein>
<dbReference type="OrthoDB" id="1454641at2"/>
<sequence>MDNIAQTDRLFQQFLTFEEESQLLEKYRIDGIPLWANCRFAVYHDLLNARGFIGREMGVSTGKLVLLKRQVKRAWSMIRSGKFFRHPGKFPSGVDVMLVDQPRKVHFGERYGCKYSYLWARQSGLKIGVIEPPLLFGDTPHLEPSHLESSTFYTDRLLFAGKWYEMTGLGAQTSEAKRQSVELADRFCDALGVPEKKEYYARFIYKRFLYYRFFRDYWKKLLAKKRPRSVVVVNAYSTENMPLIQAANEIGIITIEIQHGTMGSRHIGYNYPSGEYNFFPRFELIWGNFWRDTSAVPIPKENCYVTGFPFLEKNVGDLSGENQYDVLFISQATIGEQIRTYARELSLKHPEWSVVFKLHPSEIAKAQDYRSYFIGMNITVEYKSDLYEELRKASAVVGVYSTSLFEALAFGLQPVVLSKLYGAGYMGDLIGKGGAVGVYNTDELSDALEKQLSGEQTTVDLNYYFVSNAAEKMEEAVSQILNNAE</sequence>
<dbReference type="SUPFAM" id="SSF53756">
    <property type="entry name" value="UDP-Glycosyltransferase/glycogen phosphorylase"/>
    <property type="match status" value="1"/>
</dbReference>
<dbReference type="Gene3D" id="3.40.50.12580">
    <property type="match status" value="1"/>
</dbReference>
<dbReference type="RefSeq" id="WP_106540754.1">
    <property type="nucleotide sequence ID" value="NZ_BLAU01000001.1"/>
</dbReference>
<dbReference type="EMBL" id="BLAU01000001">
    <property type="protein sequence ID" value="GET20359.1"/>
    <property type="molecule type" value="Genomic_DNA"/>
</dbReference>
<comment type="caution">
    <text evidence="2">The sequence shown here is derived from an EMBL/GenBank/DDBJ whole genome shotgun (WGS) entry which is preliminary data.</text>
</comment>
<accession>A0A2P8CLA0</accession>
<keyword evidence="4" id="KW-1185">Reference proteome</keyword>
<dbReference type="Proteomes" id="UP000396862">
    <property type="component" value="Unassembled WGS sequence"/>
</dbReference>
<proteinExistence type="predicted"/>
<name>A0A2P8CLA0_9BACT</name>
<gene>
    <name evidence="2" type="ORF">CLV93_101711</name>
    <name evidence="1" type="ORF">JCM18694_06050</name>
</gene>
<reference evidence="2 3" key="1">
    <citation type="submission" date="2018-03" db="EMBL/GenBank/DDBJ databases">
        <title>Genomic Encyclopedia of Archaeal and Bacterial Type Strains, Phase II (KMG-II): from individual species to whole genera.</title>
        <authorList>
            <person name="Goeker M."/>
        </authorList>
    </citation>
    <scope>NUCLEOTIDE SEQUENCE [LARGE SCALE GENOMIC DNA]</scope>
    <source>
        <strain evidence="2 3">DSM 27267</strain>
    </source>
</reference>
<reference evidence="1 4" key="2">
    <citation type="submission" date="2019-10" db="EMBL/GenBank/DDBJ databases">
        <title>Prolixibacter strains distinguished by the presence of nitrate reductase genes were adept at nitrate-dependent anaerobic corrosion of metallic iron and carbon steel.</title>
        <authorList>
            <person name="Iino T."/>
            <person name="Shono N."/>
            <person name="Ito K."/>
            <person name="Nakamura R."/>
            <person name="Sueoka K."/>
            <person name="Harayama S."/>
            <person name="Ohkuma M."/>
        </authorList>
    </citation>
    <scope>NUCLEOTIDE SEQUENCE [LARGE SCALE GENOMIC DNA]</scope>
    <source>
        <strain evidence="1 4">MIC1-1</strain>
    </source>
</reference>
<evidence type="ECO:0008006" key="5">
    <source>
        <dbReference type="Google" id="ProtNLM"/>
    </source>
</evidence>
<dbReference type="EMBL" id="PYGC01000001">
    <property type="protein sequence ID" value="PSK85740.1"/>
    <property type="molecule type" value="Genomic_DNA"/>
</dbReference>
<evidence type="ECO:0000313" key="2">
    <source>
        <dbReference type="EMBL" id="PSK85740.1"/>
    </source>
</evidence>